<gene>
    <name evidence="2" type="ORF">FE257_006539</name>
</gene>
<dbReference type="PANTHER" id="PTHR42037:SF1">
    <property type="match status" value="1"/>
</dbReference>
<feature type="compositionally biased region" description="Polar residues" evidence="1">
    <location>
        <begin position="283"/>
        <end position="293"/>
    </location>
</feature>
<dbReference type="Proteomes" id="UP001194746">
    <property type="component" value="Unassembled WGS sequence"/>
</dbReference>
<dbReference type="AlphaFoldDB" id="A0AAD4CY75"/>
<sequence length="322" mass="36226">MFDLCRHAYNITKSELINILVSRAQKQERSTYPPDKLSSFALVYHYIGRLASHIRAPQQLVNDTGHFIQVLESYKVCAIPYLPCEPRPVPDGQTTLHGILNRMLARGDPERARIEESLLHMDTQSGFLDTYMDQYNRCTPQIHAEVQALEHFYMRKLSFVGNDPYIACSKPACLCCELYFKYHPARMVIPESHRKVWIKWGAPLVTSSKKSDPEYQRQLKVLNGMTAEIRQMAIAQILGQSSSTPWHPDSRTGISHDRWSYFDPGDIVDDTPRHTTVEATLGEQATGTGSQVASRPDQGGANRSDEDSDSDIGGVSVIIGDS</sequence>
<evidence type="ECO:0000313" key="2">
    <source>
        <dbReference type="EMBL" id="KAF9894651.1"/>
    </source>
</evidence>
<dbReference type="EMBL" id="VCAU01000003">
    <property type="protein sequence ID" value="KAF9894651.1"/>
    <property type="molecule type" value="Genomic_DNA"/>
</dbReference>
<comment type="caution">
    <text evidence="2">The sequence shown here is derived from an EMBL/GenBank/DDBJ whole genome shotgun (WGS) entry which is preliminary data.</text>
</comment>
<feature type="region of interest" description="Disordered" evidence="1">
    <location>
        <begin position="280"/>
        <end position="322"/>
    </location>
</feature>
<evidence type="ECO:0000256" key="1">
    <source>
        <dbReference type="SAM" id="MobiDB-lite"/>
    </source>
</evidence>
<evidence type="ECO:0000313" key="3">
    <source>
        <dbReference type="Proteomes" id="UP001194746"/>
    </source>
</evidence>
<accession>A0AAD4CY75</accession>
<proteinExistence type="predicted"/>
<dbReference type="Pfam" id="PF14441">
    <property type="entry name" value="OTT_1508_deam"/>
    <property type="match status" value="1"/>
</dbReference>
<reference evidence="2" key="1">
    <citation type="journal article" date="2019" name="Beilstein J. Org. Chem.">
        <title>Nanangenines: drimane sesquiterpenoids as the dominant metabolite cohort of a novel Australian fungus, Aspergillus nanangensis.</title>
        <authorList>
            <person name="Lacey H.J."/>
            <person name="Gilchrist C.L.M."/>
            <person name="Crombie A."/>
            <person name="Kalaitzis J.A."/>
            <person name="Vuong D."/>
            <person name="Rutledge P.J."/>
            <person name="Turner P."/>
            <person name="Pitt J.I."/>
            <person name="Lacey E."/>
            <person name="Chooi Y.H."/>
            <person name="Piggott A.M."/>
        </authorList>
    </citation>
    <scope>NUCLEOTIDE SEQUENCE</scope>
    <source>
        <strain evidence="2">MST-FP2251</strain>
    </source>
</reference>
<dbReference type="PANTHER" id="PTHR42037">
    <property type="match status" value="1"/>
</dbReference>
<dbReference type="InterPro" id="IPR027796">
    <property type="entry name" value="OTT_1508_deam-like"/>
</dbReference>
<protein>
    <submittedName>
        <fullName evidence="2">Uncharacterized protein</fullName>
    </submittedName>
</protein>
<organism evidence="2 3">
    <name type="scientific">Aspergillus nanangensis</name>
    <dbReference type="NCBI Taxonomy" id="2582783"/>
    <lineage>
        <taxon>Eukaryota</taxon>
        <taxon>Fungi</taxon>
        <taxon>Dikarya</taxon>
        <taxon>Ascomycota</taxon>
        <taxon>Pezizomycotina</taxon>
        <taxon>Eurotiomycetes</taxon>
        <taxon>Eurotiomycetidae</taxon>
        <taxon>Eurotiales</taxon>
        <taxon>Aspergillaceae</taxon>
        <taxon>Aspergillus</taxon>
        <taxon>Aspergillus subgen. Circumdati</taxon>
    </lineage>
</organism>
<name>A0AAD4CY75_ASPNN</name>
<reference evidence="2" key="2">
    <citation type="submission" date="2020-02" db="EMBL/GenBank/DDBJ databases">
        <authorList>
            <person name="Gilchrist C.L.M."/>
            <person name="Chooi Y.-H."/>
        </authorList>
    </citation>
    <scope>NUCLEOTIDE SEQUENCE</scope>
    <source>
        <strain evidence="2">MST-FP2251</strain>
    </source>
</reference>
<keyword evidence="3" id="KW-1185">Reference proteome</keyword>